<dbReference type="PANTHER" id="PTHR43179">
    <property type="entry name" value="RHAMNOSYLTRANSFERASE WBBL"/>
    <property type="match status" value="1"/>
</dbReference>
<dbReference type="Pfam" id="PF00535">
    <property type="entry name" value="Glycos_transf_2"/>
    <property type="match status" value="1"/>
</dbReference>
<keyword evidence="4" id="KW-0472">Membrane</keyword>
<evidence type="ECO:0000256" key="2">
    <source>
        <dbReference type="ARBA" id="ARBA00022676"/>
    </source>
</evidence>
<dbReference type="InterPro" id="IPR029044">
    <property type="entry name" value="Nucleotide-diphossugar_trans"/>
</dbReference>
<keyword evidence="4" id="KW-1133">Transmembrane helix</keyword>
<protein>
    <submittedName>
        <fullName evidence="6">Glycosyl transferase family 2</fullName>
    </submittedName>
</protein>
<organism evidence="6 7">
    <name type="scientific">Methanothermobacter tenebrarum</name>
    <dbReference type="NCBI Taxonomy" id="680118"/>
    <lineage>
        <taxon>Archaea</taxon>
        <taxon>Methanobacteriati</taxon>
        <taxon>Methanobacteriota</taxon>
        <taxon>Methanomada group</taxon>
        <taxon>Methanobacteria</taxon>
        <taxon>Methanobacteriales</taxon>
        <taxon>Methanobacteriaceae</taxon>
        <taxon>Methanothermobacter</taxon>
    </lineage>
</organism>
<dbReference type="RefSeq" id="WP_112094342.1">
    <property type="nucleotide sequence ID" value="NZ_QLOE01000009.1"/>
</dbReference>
<dbReference type="OrthoDB" id="46222at2157"/>
<evidence type="ECO:0000256" key="3">
    <source>
        <dbReference type="ARBA" id="ARBA00022679"/>
    </source>
</evidence>
<keyword evidence="4" id="KW-0812">Transmembrane</keyword>
<keyword evidence="2" id="KW-0328">Glycosyltransferase</keyword>
<dbReference type="AlphaFoldDB" id="A0A328PC22"/>
<dbReference type="Proteomes" id="UP000249782">
    <property type="component" value="Unassembled WGS sequence"/>
</dbReference>
<evidence type="ECO:0000259" key="5">
    <source>
        <dbReference type="Pfam" id="PF00535"/>
    </source>
</evidence>
<evidence type="ECO:0000313" key="7">
    <source>
        <dbReference type="Proteomes" id="UP000249782"/>
    </source>
</evidence>
<reference evidence="6 7" key="1">
    <citation type="submission" date="2018-06" db="EMBL/GenBank/DDBJ databases">
        <title>Draft genome sequence of hyperthermophilic methanogen Methanothermobacter tenebrarum sp. MCM-B 1447.</title>
        <authorList>
            <person name="Pore S.D."/>
            <person name="Dagar S."/>
            <person name="Dhakephalkar P.K."/>
        </authorList>
    </citation>
    <scope>NUCLEOTIDE SEQUENCE [LARGE SCALE GENOMIC DNA]</scope>
    <source>
        <strain evidence="6 7">MCM B 1447</strain>
    </source>
</reference>
<feature type="domain" description="Glycosyltransferase 2-like" evidence="5">
    <location>
        <begin position="8"/>
        <end position="116"/>
    </location>
</feature>
<keyword evidence="3 6" id="KW-0808">Transferase</keyword>
<dbReference type="EMBL" id="QLOE01000009">
    <property type="protein sequence ID" value="RAO78691.1"/>
    <property type="molecule type" value="Genomic_DNA"/>
</dbReference>
<proteinExistence type="inferred from homology"/>
<sequence length="340" mass="40127">MPKKTFAVTVTYDDRFHLLKQVIEAALREGVDKVIVVDNNSEPNSREKLKKYHRKNPEKIDVLYLSENFGSAGGFKRGLKKAYNDPECEFIWLLDDDNKPQPGALQLLKEYWKKYETREKDIRLALASYRECRGNYAEIEALMSKDPEIVLGKKNNFYHFHIAEIPKYMKRIIRRKIVGESRLAPPGPGQIAATLYGGLFFHKKLLEVIGYPLEDFYIYEDDIEWTYRITKNRGKIILIPDSIITDIDRSWYITDEKETALTTFSPSNTFRIYYTIRNGFYFRMRHRVDNKFIYYFNCLTLLFLILLYTIIFFRDLSPFKTVITAIRDARGNKLGKIERL</sequence>
<accession>A0A328PC22</accession>
<comment type="similarity">
    <text evidence="1">Belongs to the glycosyltransferase 2 family.</text>
</comment>
<dbReference type="Gene3D" id="3.90.550.10">
    <property type="entry name" value="Spore Coat Polysaccharide Biosynthesis Protein SpsA, Chain A"/>
    <property type="match status" value="1"/>
</dbReference>
<comment type="caution">
    <text evidence="6">The sequence shown here is derived from an EMBL/GenBank/DDBJ whole genome shotgun (WGS) entry which is preliminary data.</text>
</comment>
<dbReference type="SUPFAM" id="SSF53448">
    <property type="entry name" value="Nucleotide-diphospho-sugar transferases"/>
    <property type="match status" value="1"/>
</dbReference>
<name>A0A328PC22_9EURY</name>
<dbReference type="GO" id="GO:0016757">
    <property type="term" value="F:glycosyltransferase activity"/>
    <property type="evidence" value="ECO:0007669"/>
    <property type="project" value="UniProtKB-KW"/>
</dbReference>
<dbReference type="PANTHER" id="PTHR43179:SF12">
    <property type="entry name" value="GALACTOFURANOSYLTRANSFERASE GLFT2"/>
    <property type="match status" value="1"/>
</dbReference>
<gene>
    <name evidence="6" type="ORF">DPC56_06875</name>
</gene>
<evidence type="ECO:0000313" key="6">
    <source>
        <dbReference type="EMBL" id="RAO78691.1"/>
    </source>
</evidence>
<dbReference type="InterPro" id="IPR001173">
    <property type="entry name" value="Glyco_trans_2-like"/>
</dbReference>
<evidence type="ECO:0000256" key="1">
    <source>
        <dbReference type="ARBA" id="ARBA00006739"/>
    </source>
</evidence>
<feature type="transmembrane region" description="Helical" evidence="4">
    <location>
        <begin position="292"/>
        <end position="313"/>
    </location>
</feature>
<evidence type="ECO:0000256" key="4">
    <source>
        <dbReference type="SAM" id="Phobius"/>
    </source>
</evidence>
<keyword evidence="7" id="KW-1185">Reference proteome</keyword>